<sequence length="298" mass="31485">MRVVGGSVVVAGSGARGRASMGDSLTGRAGGWHNGAMSPDPQHGPLSLPGTSSVGVLVLHGFTSTTASVAQWARAIHTAADDDGAHPGVRGPLLPGHGTRWQDLAGQHWQDWRDAVDAEYWALRREHEHVVVCGLSMGGALALHTAARRDVAGVLLVNPALALVNRMARFSHVLAPAVPSLEGIGSDIKHPTGLESAYDRTPLAAVAQLNTLMHHTVRMLPAVTAPAVVFRSDEDHVVSGSSADLLTRRSRGEVLVVPLHESYHVATLDRDAPVVEATSRDAVQRLSRGEPFLHGDRA</sequence>
<dbReference type="EC" id="3.1.1.23" evidence="3"/>
<reference evidence="3" key="2">
    <citation type="submission" date="2020-07" db="EMBL/GenBank/DDBJ databases">
        <title>Genome of starter culture bacteria Kocuria salsicia reveals its technological properties and safety for usage in meat industry.</title>
        <authorList>
            <person name="Michael M."/>
            <person name="Konstantin K."/>
            <person name="Evgenii K."/>
            <person name="Galina S."/>
            <person name="Oksana K."/>
            <person name="Andrei L."/>
        </authorList>
    </citation>
    <scope>NUCLEOTIDE SEQUENCE [LARGE SCALE GENOMIC DNA]</scope>
    <source>
        <strain evidence="3">80</strain>
    </source>
</reference>
<accession>A0A7D7Q5B9</accession>
<feature type="region of interest" description="Disordered" evidence="1">
    <location>
        <begin position="15"/>
        <end position="45"/>
    </location>
</feature>
<evidence type="ECO:0000256" key="1">
    <source>
        <dbReference type="SAM" id="MobiDB-lite"/>
    </source>
</evidence>
<evidence type="ECO:0000259" key="2">
    <source>
        <dbReference type="Pfam" id="PF12697"/>
    </source>
</evidence>
<dbReference type="Proteomes" id="UP000216825">
    <property type="component" value="Chromosome"/>
</dbReference>
<reference evidence="3" key="1">
    <citation type="submission" date="2017-08" db="EMBL/GenBank/DDBJ databases">
        <authorList>
            <person name="Minaev M."/>
            <person name="Kurbakov K.A."/>
            <person name="Solodovnikova G.I."/>
            <person name="Kuznetsova O.A."/>
            <person name="Lisitsyn A.B."/>
        </authorList>
    </citation>
    <scope>NUCLEOTIDE SEQUENCE</scope>
    <source>
        <strain evidence="3">80</strain>
    </source>
</reference>
<evidence type="ECO:0000313" key="3">
    <source>
        <dbReference type="EMBL" id="QMS56900.1"/>
    </source>
</evidence>
<keyword evidence="4" id="KW-1185">Reference proteome</keyword>
<organism evidence="3 4">
    <name type="scientific">Kocuria varians</name>
    <name type="common">Micrococcus varians</name>
    <dbReference type="NCBI Taxonomy" id="1272"/>
    <lineage>
        <taxon>Bacteria</taxon>
        <taxon>Bacillati</taxon>
        <taxon>Actinomycetota</taxon>
        <taxon>Actinomycetes</taxon>
        <taxon>Micrococcales</taxon>
        <taxon>Micrococcaceae</taxon>
        <taxon>Kocuria</taxon>
    </lineage>
</organism>
<dbReference type="EMBL" id="CP059343">
    <property type="protein sequence ID" value="QMS56900.1"/>
    <property type="molecule type" value="Genomic_DNA"/>
</dbReference>
<proteinExistence type="predicted"/>
<name>A0A7D7Q5B9_KOCVA</name>
<dbReference type="InterPro" id="IPR000073">
    <property type="entry name" value="AB_hydrolase_1"/>
</dbReference>
<feature type="domain" description="AB hydrolase-1" evidence="2">
    <location>
        <begin position="56"/>
        <end position="277"/>
    </location>
</feature>
<dbReference type="Pfam" id="PF12697">
    <property type="entry name" value="Abhydrolase_6"/>
    <property type="match status" value="1"/>
</dbReference>
<gene>
    <name evidence="3" type="ORF">CIB50_0001621</name>
</gene>
<keyword evidence="3" id="KW-0378">Hydrolase</keyword>
<dbReference type="KEGG" id="kvr:CIB50_0001621"/>
<dbReference type="GO" id="GO:0047372">
    <property type="term" value="F:monoacylglycerol lipase activity"/>
    <property type="evidence" value="ECO:0007669"/>
    <property type="project" value="UniProtKB-EC"/>
</dbReference>
<dbReference type="AlphaFoldDB" id="A0A7D7Q5B9"/>
<dbReference type="Gene3D" id="3.40.50.1820">
    <property type="entry name" value="alpha/beta hydrolase"/>
    <property type="match status" value="1"/>
</dbReference>
<dbReference type="InterPro" id="IPR029058">
    <property type="entry name" value="AB_hydrolase_fold"/>
</dbReference>
<evidence type="ECO:0000313" key="4">
    <source>
        <dbReference type="Proteomes" id="UP000216825"/>
    </source>
</evidence>
<dbReference type="SUPFAM" id="SSF53474">
    <property type="entry name" value="alpha/beta-Hydrolases"/>
    <property type="match status" value="1"/>
</dbReference>
<protein>
    <submittedName>
        <fullName evidence="3">Thermostable monoacylglycerol lipase</fullName>
        <ecNumber evidence="3">3.1.1.23</ecNumber>
    </submittedName>
</protein>